<dbReference type="AlphaFoldDB" id="A0A6A6DM70"/>
<dbReference type="PROSITE" id="PS50157">
    <property type="entry name" value="ZINC_FINGER_C2H2_2"/>
    <property type="match status" value="2"/>
</dbReference>
<dbReference type="Gene3D" id="3.30.160.60">
    <property type="entry name" value="Classic Zinc Finger"/>
    <property type="match status" value="2"/>
</dbReference>
<feature type="domain" description="C2H2-type" evidence="9">
    <location>
        <begin position="188"/>
        <end position="215"/>
    </location>
</feature>
<evidence type="ECO:0000256" key="5">
    <source>
        <dbReference type="ARBA" id="ARBA00022833"/>
    </source>
</evidence>
<dbReference type="PANTHER" id="PTHR40626:SF12">
    <property type="entry name" value="RFEC"/>
    <property type="match status" value="1"/>
</dbReference>
<evidence type="ECO:0000256" key="7">
    <source>
        <dbReference type="PROSITE-ProRule" id="PRU00042"/>
    </source>
</evidence>
<dbReference type="CDD" id="cd12148">
    <property type="entry name" value="fungal_TF_MHR"/>
    <property type="match status" value="1"/>
</dbReference>
<feature type="region of interest" description="Disordered" evidence="8">
    <location>
        <begin position="241"/>
        <end position="268"/>
    </location>
</feature>
<protein>
    <recommendedName>
        <fullName evidence="9">C2H2-type domain-containing protein</fullName>
    </recommendedName>
</protein>
<dbReference type="FunFam" id="3.30.160.60:FF:000100">
    <property type="entry name" value="Zinc finger 45-like"/>
    <property type="match status" value="1"/>
</dbReference>
<feature type="compositionally biased region" description="Low complexity" evidence="8">
    <location>
        <begin position="875"/>
        <end position="889"/>
    </location>
</feature>
<feature type="compositionally biased region" description="Polar residues" evidence="8">
    <location>
        <begin position="317"/>
        <end position="331"/>
    </location>
</feature>
<feature type="domain" description="C2H2-type" evidence="9">
    <location>
        <begin position="216"/>
        <end position="246"/>
    </location>
</feature>
<dbReference type="InterPro" id="IPR007219">
    <property type="entry name" value="XnlR_reg_dom"/>
</dbReference>
<keyword evidence="6" id="KW-0539">Nucleus</keyword>
<name>A0A6A6DM70_9PEZI</name>
<evidence type="ECO:0000313" key="11">
    <source>
        <dbReference type="Proteomes" id="UP000800200"/>
    </source>
</evidence>
<evidence type="ECO:0000256" key="4">
    <source>
        <dbReference type="ARBA" id="ARBA00022771"/>
    </source>
</evidence>
<feature type="compositionally biased region" description="Polar residues" evidence="8">
    <location>
        <begin position="246"/>
        <end position="258"/>
    </location>
</feature>
<keyword evidence="5" id="KW-0862">Zinc</keyword>
<comment type="subcellular location">
    <subcellularLocation>
        <location evidence="1">Nucleus</location>
    </subcellularLocation>
</comment>
<dbReference type="EMBL" id="ML994657">
    <property type="protein sequence ID" value="KAF2180571.1"/>
    <property type="molecule type" value="Genomic_DNA"/>
</dbReference>
<feature type="compositionally biased region" description="Polar residues" evidence="8">
    <location>
        <begin position="403"/>
        <end position="422"/>
    </location>
</feature>
<keyword evidence="11" id="KW-1185">Reference proteome</keyword>
<evidence type="ECO:0000256" key="6">
    <source>
        <dbReference type="ARBA" id="ARBA00023242"/>
    </source>
</evidence>
<dbReference type="InterPro" id="IPR013087">
    <property type="entry name" value="Znf_C2H2_type"/>
</dbReference>
<keyword evidence="3" id="KW-0677">Repeat</keyword>
<feature type="compositionally biased region" description="Polar residues" evidence="8">
    <location>
        <begin position="12"/>
        <end position="27"/>
    </location>
</feature>
<evidence type="ECO:0000256" key="3">
    <source>
        <dbReference type="ARBA" id="ARBA00022737"/>
    </source>
</evidence>
<dbReference type="InterPro" id="IPR036236">
    <property type="entry name" value="Znf_C2H2_sf"/>
</dbReference>
<feature type="compositionally biased region" description="Pro residues" evidence="8">
    <location>
        <begin position="72"/>
        <end position="81"/>
    </location>
</feature>
<dbReference type="PANTHER" id="PTHR40626">
    <property type="entry name" value="MIP31509P"/>
    <property type="match status" value="1"/>
</dbReference>
<keyword evidence="2" id="KW-0479">Metal-binding</keyword>
<gene>
    <name evidence="10" type="ORF">K469DRAFT_692765</name>
</gene>
<dbReference type="InterPro" id="IPR051059">
    <property type="entry name" value="VerF-like"/>
</dbReference>
<dbReference type="PROSITE" id="PS00028">
    <property type="entry name" value="ZINC_FINGER_C2H2_1"/>
    <property type="match status" value="1"/>
</dbReference>
<evidence type="ECO:0000259" key="9">
    <source>
        <dbReference type="PROSITE" id="PS50157"/>
    </source>
</evidence>
<evidence type="ECO:0000256" key="8">
    <source>
        <dbReference type="SAM" id="MobiDB-lite"/>
    </source>
</evidence>
<feature type="region of interest" description="Disordered" evidence="8">
    <location>
        <begin position="1"/>
        <end position="82"/>
    </location>
</feature>
<sequence>MDDRSRQHGLPTPNSGQFQPLAPNSYNGHPPTLPPLHGSASQFGLYGHSSNPQTPITPHTPATSASSISNPAIPPLRPIQPSPSYILNTSSYASSQAPLLPTASAHTNTHPIAPAPLSALQDIRAGGLGLPSHTGLYPHPILPNQEPEPVHVVGQQGRRGVLPTHPGRPAPAAGKAPTNANKNADGKYECPHCNKTYLHLKHLKRHLLRHTGERPYQCHLCKDTFSRSDILKRHFQKCSIRRGNPTGANHLQNAQSHLQKNRPPNGPDANTYLNHINTSMAYTDSAYGSSLVGMPSMSSIQTDPSAYADALPSMSTQSLSARTSRSNSLIRPSSGVGENRRSLSALEFGNGRFNVNGNDFRVSTGLQNNLSHGLNPYGSQQSQAPAPVSNTTHPYSYNHAVTNPEMPQNSMPVKSEDTSSATYGRPTLPNVDGIANAQDNTLRWNGSFNTEPQDNFLMTSSMASGPTPGKPTDFLTMNNLQASDDTSQDAMFNGLYSSASGFVDTAPNFDNWVPGPSDPLQNKADALITYCYPESSLIAPSSSDAQGLQTLKRILTVENFKHFLQEYRHWHIHWPMLHMPTFNPNTVNDGLLLAVVCIGAVYSDRLETKESRWLMELAKTSILKSSHLYKLVTQNAQEVVDTHPRQSSDIEEIQALFLVHALFIWNGTQEQRRQGREAFWPLVAIARHADLLNPIPNSQPGFSVLHQLGPYEIYHRNTWRWEAWVEQEKRARVMYLIFLLDAALAMFFNIPPQLDAFEINLPLPADDAAWEAKTHEECASAIGLREEIPENKNTTGSRRAKQIGMRDALQRLYSNEKLPQGGTNIYSKFILVHALHVQIYKYQRHTTIPNNGLSGFGGFSSSGASTPHSQNEWASTDGSNGTVSNGNSGRVTPIEGASGQYAHAQHMLRATRAAVELWKNSWDADMHIQYPPNQRRVGFCRDGIHFYYLARMFLQSPHREEPPDTRCQQVFNLLTKVKSYVASEQEKKGMDIGSVTAVDDNYGVADLTLDMKLLFTPISHSTN</sequence>
<evidence type="ECO:0000256" key="2">
    <source>
        <dbReference type="ARBA" id="ARBA00022723"/>
    </source>
</evidence>
<dbReference type="GO" id="GO:0000785">
    <property type="term" value="C:chromatin"/>
    <property type="evidence" value="ECO:0007669"/>
    <property type="project" value="TreeGrafter"/>
</dbReference>
<dbReference type="Proteomes" id="UP000800200">
    <property type="component" value="Unassembled WGS sequence"/>
</dbReference>
<feature type="region of interest" description="Disordered" evidence="8">
    <location>
        <begin position="317"/>
        <end position="337"/>
    </location>
</feature>
<evidence type="ECO:0000256" key="1">
    <source>
        <dbReference type="ARBA" id="ARBA00004123"/>
    </source>
</evidence>
<dbReference type="GO" id="GO:0005634">
    <property type="term" value="C:nucleus"/>
    <property type="evidence" value="ECO:0007669"/>
    <property type="project" value="UniProtKB-SubCell"/>
</dbReference>
<feature type="region of interest" description="Disordered" evidence="8">
    <location>
        <begin position="859"/>
        <end position="895"/>
    </location>
</feature>
<feature type="region of interest" description="Disordered" evidence="8">
    <location>
        <begin position="403"/>
        <end position="430"/>
    </location>
</feature>
<proteinExistence type="predicted"/>
<feature type="compositionally biased region" description="Polar residues" evidence="8">
    <location>
        <begin position="48"/>
        <end position="57"/>
    </location>
</feature>
<dbReference type="OrthoDB" id="9439903at2759"/>
<organism evidence="10 11">
    <name type="scientific">Zopfia rhizophila CBS 207.26</name>
    <dbReference type="NCBI Taxonomy" id="1314779"/>
    <lineage>
        <taxon>Eukaryota</taxon>
        <taxon>Fungi</taxon>
        <taxon>Dikarya</taxon>
        <taxon>Ascomycota</taxon>
        <taxon>Pezizomycotina</taxon>
        <taxon>Dothideomycetes</taxon>
        <taxon>Dothideomycetes incertae sedis</taxon>
        <taxon>Zopfiaceae</taxon>
        <taxon>Zopfia</taxon>
    </lineage>
</organism>
<dbReference type="GO" id="GO:0008270">
    <property type="term" value="F:zinc ion binding"/>
    <property type="evidence" value="ECO:0007669"/>
    <property type="project" value="UniProtKB-KW"/>
</dbReference>
<evidence type="ECO:0000313" key="10">
    <source>
        <dbReference type="EMBL" id="KAF2180571.1"/>
    </source>
</evidence>
<accession>A0A6A6DM70</accession>
<feature type="compositionally biased region" description="Low complexity" evidence="8">
    <location>
        <begin position="60"/>
        <end position="71"/>
    </location>
</feature>
<dbReference type="Pfam" id="PF04082">
    <property type="entry name" value="Fungal_trans"/>
    <property type="match status" value="1"/>
</dbReference>
<dbReference type="SMART" id="SM00355">
    <property type="entry name" value="ZnF_C2H2"/>
    <property type="match status" value="2"/>
</dbReference>
<keyword evidence="4 7" id="KW-0863">Zinc-finger</keyword>
<dbReference type="SUPFAM" id="SSF57667">
    <property type="entry name" value="beta-beta-alpha zinc fingers"/>
    <property type="match status" value="1"/>
</dbReference>
<reference evidence="10" key="1">
    <citation type="journal article" date="2020" name="Stud. Mycol.">
        <title>101 Dothideomycetes genomes: a test case for predicting lifestyles and emergence of pathogens.</title>
        <authorList>
            <person name="Haridas S."/>
            <person name="Albert R."/>
            <person name="Binder M."/>
            <person name="Bloem J."/>
            <person name="Labutti K."/>
            <person name="Salamov A."/>
            <person name="Andreopoulos B."/>
            <person name="Baker S."/>
            <person name="Barry K."/>
            <person name="Bills G."/>
            <person name="Bluhm B."/>
            <person name="Cannon C."/>
            <person name="Castanera R."/>
            <person name="Culley D."/>
            <person name="Daum C."/>
            <person name="Ezra D."/>
            <person name="Gonzalez J."/>
            <person name="Henrissat B."/>
            <person name="Kuo A."/>
            <person name="Liang C."/>
            <person name="Lipzen A."/>
            <person name="Lutzoni F."/>
            <person name="Magnuson J."/>
            <person name="Mondo S."/>
            <person name="Nolan M."/>
            <person name="Ohm R."/>
            <person name="Pangilinan J."/>
            <person name="Park H.-J."/>
            <person name="Ramirez L."/>
            <person name="Alfaro M."/>
            <person name="Sun H."/>
            <person name="Tritt A."/>
            <person name="Yoshinaga Y."/>
            <person name="Zwiers L.-H."/>
            <person name="Turgeon B."/>
            <person name="Goodwin S."/>
            <person name="Spatafora J."/>
            <person name="Crous P."/>
            <person name="Grigoriev I."/>
        </authorList>
    </citation>
    <scope>NUCLEOTIDE SEQUENCE</scope>
    <source>
        <strain evidence="10">CBS 207.26</strain>
    </source>
</reference>
<dbReference type="GO" id="GO:0000981">
    <property type="term" value="F:DNA-binding transcription factor activity, RNA polymerase II-specific"/>
    <property type="evidence" value="ECO:0007669"/>
    <property type="project" value="InterPro"/>
</dbReference>
<dbReference type="GO" id="GO:0000978">
    <property type="term" value="F:RNA polymerase II cis-regulatory region sequence-specific DNA binding"/>
    <property type="evidence" value="ECO:0007669"/>
    <property type="project" value="InterPro"/>
</dbReference>
<dbReference type="GO" id="GO:0006351">
    <property type="term" value="P:DNA-templated transcription"/>
    <property type="evidence" value="ECO:0007669"/>
    <property type="project" value="InterPro"/>
</dbReference>